<dbReference type="GO" id="GO:0080031">
    <property type="term" value="F:methyl salicylate esterase activity"/>
    <property type="evidence" value="ECO:0007669"/>
    <property type="project" value="TreeGrafter"/>
</dbReference>
<dbReference type="Pfam" id="PF12697">
    <property type="entry name" value="Abhydrolase_6"/>
    <property type="match status" value="1"/>
</dbReference>
<keyword evidence="1" id="KW-1133">Transmembrane helix</keyword>
<dbReference type="EMBL" id="OU466859">
    <property type="protein sequence ID" value="CAH2053340.1"/>
    <property type="molecule type" value="Genomic_DNA"/>
</dbReference>
<feature type="domain" description="AB hydrolase-1" evidence="2">
    <location>
        <begin position="38"/>
        <end position="242"/>
    </location>
</feature>
<dbReference type="Proteomes" id="UP000836841">
    <property type="component" value="Chromosome 3"/>
</dbReference>
<dbReference type="GO" id="GO:0009696">
    <property type="term" value="P:salicylic acid metabolic process"/>
    <property type="evidence" value="ECO:0007669"/>
    <property type="project" value="TreeGrafter"/>
</dbReference>
<dbReference type="GO" id="GO:0009694">
    <property type="term" value="P:jasmonic acid metabolic process"/>
    <property type="evidence" value="ECO:0007669"/>
    <property type="project" value="TreeGrafter"/>
</dbReference>
<dbReference type="InterPro" id="IPR029058">
    <property type="entry name" value="AB_hydrolase_fold"/>
</dbReference>
<name>A0AAU9S3K7_THLAR</name>
<dbReference type="GO" id="GO:0080032">
    <property type="term" value="F:methyl jasmonate esterase activity"/>
    <property type="evidence" value="ECO:0007669"/>
    <property type="project" value="TreeGrafter"/>
</dbReference>
<protein>
    <recommendedName>
        <fullName evidence="2">AB hydrolase-1 domain-containing protein</fullName>
    </recommendedName>
</protein>
<evidence type="ECO:0000256" key="1">
    <source>
        <dbReference type="SAM" id="Phobius"/>
    </source>
</evidence>
<proteinExistence type="predicted"/>
<dbReference type="AlphaFoldDB" id="A0AAU9S3K7"/>
<sequence>MESKTKNYLTPILVILISLYYHPIPATPVSPQHGRAHFVLVHGAGHGAWCWYKLIPILKSQGHNVTAVDLSASGIDLRRAETLRSVTENIKPLMGLMKSLREDEKVILVAHSYGGLAISKAMEMFHDNVHMAIFITALMPGPTFNFTLLSEGGWQAPQLDLKFVFGNGPNKPPTLSIRGPLFISLTMYNLSPKEDVELAGALVRPLRLFSNEEIDASLVLTPERFGSVKRIFVVSEKDKSLEPFCIFIYFV</sequence>
<feature type="transmembrane region" description="Helical" evidence="1">
    <location>
        <begin position="7"/>
        <end position="24"/>
    </location>
</feature>
<evidence type="ECO:0000313" key="3">
    <source>
        <dbReference type="EMBL" id="CAH2053340.1"/>
    </source>
</evidence>
<dbReference type="PANTHER" id="PTHR10992:SF1002">
    <property type="entry name" value="SALICYLIC ACID-BINDING PROTEIN 2-LIKE"/>
    <property type="match status" value="1"/>
</dbReference>
<keyword evidence="4" id="KW-1185">Reference proteome</keyword>
<feature type="non-terminal residue" evidence="3">
    <location>
        <position position="1"/>
    </location>
</feature>
<accession>A0AAU9S3K7</accession>
<reference evidence="3 4" key="1">
    <citation type="submission" date="2022-03" db="EMBL/GenBank/DDBJ databases">
        <authorList>
            <person name="Nunn A."/>
            <person name="Chopra R."/>
            <person name="Nunn A."/>
            <person name="Contreras Garrido A."/>
        </authorList>
    </citation>
    <scope>NUCLEOTIDE SEQUENCE [LARGE SCALE GENOMIC DNA]</scope>
</reference>
<dbReference type="Gene3D" id="3.40.50.1820">
    <property type="entry name" value="alpha/beta hydrolase"/>
    <property type="match status" value="1"/>
</dbReference>
<dbReference type="GO" id="GO:0080030">
    <property type="term" value="F:methyl indole-3-acetate esterase activity"/>
    <property type="evidence" value="ECO:0007669"/>
    <property type="project" value="TreeGrafter"/>
</dbReference>
<evidence type="ECO:0000259" key="2">
    <source>
        <dbReference type="Pfam" id="PF12697"/>
    </source>
</evidence>
<organism evidence="3 4">
    <name type="scientific">Thlaspi arvense</name>
    <name type="common">Field penny-cress</name>
    <dbReference type="NCBI Taxonomy" id="13288"/>
    <lineage>
        <taxon>Eukaryota</taxon>
        <taxon>Viridiplantae</taxon>
        <taxon>Streptophyta</taxon>
        <taxon>Embryophyta</taxon>
        <taxon>Tracheophyta</taxon>
        <taxon>Spermatophyta</taxon>
        <taxon>Magnoliopsida</taxon>
        <taxon>eudicotyledons</taxon>
        <taxon>Gunneridae</taxon>
        <taxon>Pentapetalae</taxon>
        <taxon>rosids</taxon>
        <taxon>malvids</taxon>
        <taxon>Brassicales</taxon>
        <taxon>Brassicaceae</taxon>
        <taxon>Thlaspideae</taxon>
        <taxon>Thlaspi</taxon>
    </lineage>
</organism>
<gene>
    <name evidence="3" type="ORF">TAV2_LOCUS11233</name>
</gene>
<dbReference type="PANTHER" id="PTHR10992">
    <property type="entry name" value="METHYLESTERASE FAMILY MEMBER"/>
    <property type="match status" value="1"/>
</dbReference>
<dbReference type="InterPro" id="IPR000073">
    <property type="entry name" value="AB_hydrolase_1"/>
</dbReference>
<dbReference type="InterPro" id="IPR045889">
    <property type="entry name" value="MES/HNL"/>
</dbReference>
<evidence type="ECO:0000313" key="4">
    <source>
        <dbReference type="Proteomes" id="UP000836841"/>
    </source>
</evidence>
<keyword evidence="1" id="KW-0812">Transmembrane</keyword>
<keyword evidence="1" id="KW-0472">Membrane</keyword>
<dbReference type="SUPFAM" id="SSF53474">
    <property type="entry name" value="alpha/beta-Hydrolases"/>
    <property type="match status" value="1"/>
</dbReference>